<dbReference type="WBParaSite" id="Bm7131a.1">
    <property type="protein sequence ID" value="Bm7131a.1"/>
    <property type="gene ID" value="WBGene00227392"/>
</dbReference>
<accession>A0A1P6CAA4</accession>
<sequence>MDKYLDGLRSMRLYRQANTLPTTSGPQQFTLENVASYTMELDIGDRRGFSTFTLRGVPVFLVDAFNFLRLNGLDASGIFRKEGNISRLKSFSMQTFFGSIILPEDCTTHDVCSLIKRFFRELKIPLFAQMQRQLLDAVSIYDGVRRIDKLLEIVRMLPTEHLATLTFLMRQLKYFGDRHEGHQMTVENIARVFAPSLFRDDPPLSSNKRKRGSQEDLISNVRNENELRIAIIIDLIDNAHKIGVPRDYYLASRRPSDVSQKIFKGKFMGYVGMRSVSAKPSSRNTASTASVKQKTETRKEKKLEKQPSGKFAERYKNKTPHERRSSSTVRDFFSNISNKVLRRGLSPVASTRRRCSAGDITDDESLRGNMTGLNDTTPKFCVRNYADTCDAAQHASRMRFENKELLSESSELSMNVKSPSIISSPQKIVGQLSQTTLVEANDCAVSSRKNDAVSIPTKSSRHRSRRESPRKSNTNSRSKAMEKYKVIKELNEANMMPASPAFEPIEMTTKNIGEAFLKYKDSDEKLAVSTIIKRNSSKKLIQSVKIADSAQSFLEGYSAGRVIDRIHRRHTAPVKTSTLLKRNQPNSVTTGLKTPQSRARERYSTTLSLRLNGMDKDSGQILEKKKRRSESLSGDSNDKVSVNDIEDKTTGIQGTQAFSAEALLEQKCMESRQRRAKRQKRREMNDSVQTISVQCTAESTPITSLLDDVTNEINRLERDRKIANKLLRDEGNSVLFLDTMGEGRDLDSISTKEDIPPPSLPSVSSPTNNSSVSAISSVVRDNRARQSSPDFSKHSLYSPPVNTSVQSATLFINSSSTTTPACNKTLHVEPLKHISNQRSVDSAHGGEDARENSIEGSSRPSDFEEDFSKSDAIKMQLLNARSEDDILAGPAYMPSGLRPSVLSIKSNNRGMVRQRVSHFARLETQKTIPEQGFKTGRHWQDGKYASSSFQKLSAPPASHGLQPIAGRNVSPPSRKIVMRRAKKFEELTEIMEQSLSPNSSPQHHSILHSLSISSSITARSPIIYVSTMKPRRPKNPFIDDTDTATGTSSASSNQK</sequence>
<protein>
    <submittedName>
        <fullName evidence="3">Bm7131, isoform j</fullName>
    </submittedName>
    <submittedName>
        <fullName evidence="4 6">RhoGAP domain containing protein</fullName>
    </submittedName>
</protein>
<dbReference type="CDD" id="cd00159">
    <property type="entry name" value="RhoGAP"/>
    <property type="match status" value="1"/>
</dbReference>
<feature type="region of interest" description="Disordered" evidence="1">
    <location>
        <begin position="950"/>
        <end position="970"/>
    </location>
</feature>
<feature type="region of interest" description="Disordered" evidence="1">
    <location>
        <begin position="448"/>
        <end position="480"/>
    </location>
</feature>
<feature type="compositionally biased region" description="Basic and acidic residues" evidence="1">
    <location>
        <begin position="844"/>
        <end position="853"/>
    </location>
</feature>
<evidence type="ECO:0000313" key="3">
    <source>
        <dbReference type="EMBL" id="CDP96503.1"/>
    </source>
</evidence>
<feature type="compositionally biased region" description="Basic and acidic residues" evidence="1">
    <location>
        <begin position="293"/>
        <end position="325"/>
    </location>
</feature>
<evidence type="ECO:0000313" key="4">
    <source>
        <dbReference type="EMBL" id="VIO98223.1"/>
    </source>
</evidence>
<dbReference type="PANTHER" id="PTHR15670:SF4">
    <property type="entry name" value="RHO GTPASE-ACTIVATING PROTEIN 11A"/>
    <property type="match status" value="1"/>
</dbReference>
<feature type="region of interest" description="Disordered" evidence="1">
    <location>
        <begin position="573"/>
        <end position="602"/>
    </location>
</feature>
<dbReference type="InterPro" id="IPR042869">
    <property type="entry name" value="ARHGAP11A/B"/>
</dbReference>
<organism evidence="3">
    <name type="scientific">Brugia malayi</name>
    <name type="common">Filarial nematode worm</name>
    <dbReference type="NCBI Taxonomy" id="6279"/>
    <lineage>
        <taxon>Eukaryota</taxon>
        <taxon>Metazoa</taxon>
        <taxon>Ecdysozoa</taxon>
        <taxon>Nematoda</taxon>
        <taxon>Chromadorea</taxon>
        <taxon>Rhabditida</taxon>
        <taxon>Spirurina</taxon>
        <taxon>Spiruromorpha</taxon>
        <taxon>Filarioidea</taxon>
        <taxon>Onchocercidae</taxon>
        <taxon>Brugia</taxon>
    </lineage>
</organism>
<reference evidence="4" key="3">
    <citation type="submission" date="2019-04" db="EMBL/GenBank/DDBJ databases">
        <authorList>
            <person name="Howe K."/>
            <person name="Paulini M."/>
            <person name="Williams G."/>
        </authorList>
    </citation>
    <scope>NUCLEOTIDE SEQUENCE [LARGE SCALE GENOMIC DNA]</scope>
    <source>
        <strain evidence="4">FR3</strain>
    </source>
</reference>
<gene>
    <name evidence="3 6" type="primary">Bm7131</name>
    <name evidence="4" type="ORF">BM_BM7131</name>
    <name evidence="3" type="ORF">BM_Bm7131</name>
</gene>
<dbReference type="GO" id="GO:0005096">
    <property type="term" value="F:GTPase activator activity"/>
    <property type="evidence" value="ECO:0007669"/>
    <property type="project" value="TreeGrafter"/>
</dbReference>
<dbReference type="CTD" id="6106178"/>
<evidence type="ECO:0000256" key="1">
    <source>
        <dbReference type="SAM" id="MobiDB-lite"/>
    </source>
</evidence>
<dbReference type="PROSITE" id="PS50238">
    <property type="entry name" value="RHOGAP"/>
    <property type="match status" value="1"/>
</dbReference>
<dbReference type="AlphaFoldDB" id="A0A1P6CAA4"/>
<feature type="region of interest" description="Disordered" evidence="1">
    <location>
        <begin position="275"/>
        <end position="329"/>
    </location>
</feature>
<dbReference type="EMBL" id="LN856957">
    <property type="protein sequence ID" value="CDP96503.1"/>
    <property type="molecule type" value="Genomic_DNA"/>
</dbReference>
<feature type="compositionally biased region" description="Low complexity" evidence="1">
    <location>
        <begin position="1043"/>
        <end position="1055"/>
    </location>
</feature>
<accession>A0A4E9FYZ3</accession>
<dbReference type="Pfam" id="PF00620">
    <property type="entry name" value="RhoGAP"/>
    <property type="match status" value="1"/>
</dbReference>
<feature type="compositionally biased region" description="Polar residues" evidence="1">
    <location>
        <begin position="574"/>
        <end position="597"/>
    </location>
</feature>
<reference evidence="3 5" key="1">
    <citation type="journal article" date="2007" name="Science">
        <title>Draft genome of the filarial nematode parasite Brugia malayi.</title>
        <authorList>
            <person name="Ghedin E."/>
            <person name="Wang S."/>
            <person name="Spiro D."/>
            <person name="Caler E."/>
            <person name="Zhao Q."/>
            <person name="Crabtree J."/>
            <person name="Allen J.E."/>
            <person name="Delcher A.L."/>
            <person name="Guiliano D.B."/>
            <person name="Miranda-Saavedra D."/>
            <person name="Angiuoli S.V."/>
            <person name="Creasy T."/>
            <person name="Amedeo P."/>
            <person name="Haas B."/>
            <person name="El-Sayed N.M."/>
            <person name="Wortman J.R."/>
            <person name="Feldblyum T."/>
            <person name="Tallon L."/>
            <person name="Schatz M."/>
            <person name="Shumway M."/>
            <person name="Koo H."/>
            <person name="Salzberg S.L."/>
            <person name="Schobel S."/>
            <person name="Pertea M."/>
            <person name="Pop M."/>
            <person name="White O."/>
            <person name="Barton G.J."/>
            <person name="Carlow C.K."/>
            <person name="Crawford M.J."/>
            <person name="Daub J."/>
            <person name="Dimmic M.W."/>
            <person name="Estes C.F."/>
            <person name="Foster J.M."/>
            <person name="Ganatra M."/>
            <person name="Gregory W.F."/>
            <person name="Johnson N.M."/>
            <person name="Jin J."/>
            <person name="Komuniecki R."/>
            <person name="Korf I."/>
            <person name="Kumar S."/>
            <person name="Laney S."/>
            <person name="Li B.W."/>
            <person name="Li W."/>
            <person name="Lindblom T.H."/>
            <person name="Lustigman S."/>
            <person name="Ma D."/>
            <person name="Maina C.V."/>
            <person name="Martin D.M."/>
            <person name="McCarter J.P."/>
            <person name="McReynolds L."/>
            <person name="Mitreva M."/>
            <person name="Nutman T.B."/>
            <person name="Parkinson J."/>
            <person name="Peregrin-Alvarez J.M."/>
            <person name="Poole C."/>
            <person name="Ren Q."/>
            <person name="Saunders L."/>
            <person name="Sluder A.E."/>
            <person name="Smith K."/>
            <person name="Stanke M."/>
            <person name="Unnasch T.R."/>
            <person name="Ware J."/>
            <person name="Wei A.D."/>
            <person name="Weil G."/>
            <person name="Williams D.J."/>
            <person name="Zhang Y."/>
            <person name="Williams S.A."/>
            <person name="Fraser-Liggett C."/>
            <person name="Slatko B."/>
            <person name="Blaxter M.L."/>
            <person name="Scott A.L."/>
        </authorList>
    </citation>
    <scope>NUCLEOTIDE SEQUENCE</scope>
    <source>
        <strain evidence="3 5">FR3</strain>
    </source>
</reference>
<feature type="region of interest" description="Disordered" evidence="1">
    <location>
        <begin position="747"/>
        <end position="799"/>
    </location>
</feature>
<feature type="region of interest" description="Disordered" evidence="1">
    <location>
        <begin position="1027"/>
        <end position="1055"/>
    </location>
</feature>
<feature type="compositionally biased region" description="Low complexity" evidence="1">
    <location>
        <begin position="761"/>
        <end position="779"/>
    </location>
</feature>
<dbReference type="EMBL" id="CAAKNF010000195">
    <property type="protein sequence ID" value="VIO98223.1"/>
    <property type="molecule type" value="Genomic_DNA"/>
</dbReference>
<dbReference type="InterPro" id="IPR008936">
    <property type="entry name" value="Rho_GTPase_activation_prot"/>
</dbReference>
<reference evidence="3" key="2">
    <citation type="submission" date="2012-12" db="EMBL/GenBank/DDBJ databases">
        <authorList>
            <consortium name="WormBase Consortium"/>
            <person name="Ghedin E."/>
            <person name="Paulini M."/>
        </authorList>
    </citation>
    <scope>NUCLEOTIDE SEQUENCE</scope>
    <source>
        <strain evidence="3">FR3</strain>
    </source>
</reference>
<evidence type="ECO:0000313" key="5">
    <source>
        <dbReference type="Proteomes" id="UP000006672"/>
    </source>
</evidence>
<dbReference type="GeneID" id="6106178"/>
<dbReference type="KEGG" id="bmy:BM_BM7131"/>
<feature type="domain" description="Rho-GAP" evidence="2">
    <location>
        <begin position="39"/>
        <end position="243"/>
    </location>
</feature>
<dbReference type="GO" id="GO:0007165">
    <property type="term" value="P:signal transduction"/>
    <property type="evidence" value="ECO:0007669"/>
    <property type="project" value="InterPro"/>
</dbReference>
<keyword evidence="5" id="KW-1185">Reference proteome</keyword>
<evidence type="ECO:0000259" key="2">
    <source>
        <dbReference type="PROSITE" id="PS50238"/>
    </source>
</evidence>
<feature type="compositionally biased region" description="Polar residues" evidence="1">
    <location>
        <begin position="278"/>
        <end position="291"/>
    </location>
</feature>
<dbReference type="Proteomes" id="UP000006672">
    <property type="component" value="Unassembled WGS sequence"/>
</dbReference>
<feature type="region of interest" description="Disordered" evidence="1">
    <location>
        <begin position="614"/>
        <end position="642"/>
    </location>
</feature>
<proteinExistence type="predicted"/>
<name>A0A1P6CAA4_BRUMA</name>
<dbReference type="InterPro" id="IPR000198">
    <property type="entry name" value="RhoGAP_dom"/>
</dbReference>
<dbReference type="Gene3D" id="1.10.555.10">
    <property type="entry name" value="Rho GTPase activation protein"/>
    <property type="match status" value="1"/>
</dbReference>
<dbReference type="SMART" id="SM00324">
    <property type="entry name" value="RhoGAP"/>
    <property type="match status" value="1"/>
</dbReference>
<dbReference type="OrthoDB" id="29546at2759"/>
<feature type="region of interest" description="Disordered" evidence="1">
    <location>
        <begin position="829"/>
        <end position="866"/>
    </location>
</feature>
<evidence type="ECO:0000313" key="6">
    <source>
        <dbReference type="WBParaSite" id="Bm7131a.1"/>
    </source>
</evidence>
<dbReference type="RefSeq" id="XP_042937621.1">
    <property type="nucleotide sequence ID" value="XM_043081687.1"/>
</dbReference>
<dbReference type="PANTHER" id="PTHR15670">
    <property type="entry name" value="RHO GTPASE ACTIVATING PROTEIN 11A"/>
    <property type="match status" value="1"/>
</dbReference>
<dbReference type="SUPFAM" id="SSF48350">
    <property type="entry name" value="GTPase activation domain, GAP"/>
    <property type="match status" value="1"/>
</dbReference>
<reference evidence="6" key="4">
    <citation type="submission" date="2019-12" db="UniProtKB">
        <authorList>
            <consortium name="WormBaseParasite"/>
        </authorList>
    </citation>
    <scope>IDENTIFICATION</scope>
</reference>